<sequence length="132" mass="15644">MGNAREHHGLIAFGVFDTLHHVVERRRELTQFAWPARLDRRQPACTPERARGLRDTSDWQLKLPRGEQRKHDRRKGHPSEFDHERGSRRQIDRRHDPARTPREPRPKIDRLRLVETYLGARGQACLQRAHEA</sequence>
<name>A0A6S7D7T5_9BURK</name>
<dbReference type="Proteomes" id="UP000494115">
    <property type="component" value="Unassembled WGS sequence"/>
</dbReference>
<evidence type="ECO:0000256" key="1">
    <source>
        <dbReference type="SAM" id="MobiDB-lite"/>
    </source>
</evidence>
<evidence type="ECO:0000313" key="3">
    <source>
        <dbReference type="Proteomes" id="UP000494115"/>
    </source>
</evidence>
<evidence type="ECO:0000313" key="2">
    <source>
        <dbReference type="EMBL" id="CAB3809824.1"/>
    </source>
</evidence>
<accession>A0A6S7D7T5</accession>
<keyword evidence="3" id="KW-1185">Reference proteome</keyword>
<feature type="compositionally biased region" description="Basic and acidic residues" evidence="1">
    <location>
        <begin position="45"/>
        <end position="57"/>
    </location>
</feature>
<feature type="region of interest" description="Disordered" evidence="1">
    <location>
        <begin position="45"/>
        <end position="109"/>
    </location>
</feature>
<feature type="compositionally biased region" description="Basic and acidic residues" evidence="1">
    <location>
        <begin position="77"/>
        <end position="109"/>
    </location>
</feature>
<proteinExistence type="predicted"/>
<dbReference type="AlphaFoldDB" id="A0A6S7D7T5"/>
<organism evidence="2 3">
    <name type="scientific">Pararobbsia alpina</name>
    <dbReference type="NCBI Taxonomy" id="621374"/>
    <lineage>
        <taxon>Bacteria</taxon>
        <taxon>Pseudomonadati</taxon>
        <taxon>Pseudomonadota</taxon>
        <taxon>Betaproteobacteria</taxon>
        <taxon>Burkholderiales</taxon>
        <taxon>Burkholderiaceae</taxon>
        <taxon>Pararobbsia</taxon>
    </lineage>
</organism>
<dbReference type="EMBL" id="CADIKM010000199">
    <property type="protein sequence ID" value="CAB3809824.1"/>
    <property type="molecule type" value="Genomic_DNA"/>
</dbReference>
<gene>
    <name evidence="2" type="ORF">LMG28138_06117</name>
</gene>
<reference evidence="2 3" key="1">
    <citation type="submission" date="2020-04" db="EMBL/GenBank/DDBJ databases">
        <authorList>
            <person name="De Canck E."/>
        </authorList>
    </citation>
    <scope>NUCLEOTIDE SEQUENCE [LARGE SCALE GENOMIC DNA]</scope>
    <source>
        <strain evidence="2 3">LMG 28138</strain>
    </source>
</reference>
<protein>
    <submittedName>
        <fullName evidence="2">Uncharacterized protein</fullName>
    </submittedName>
</protein>